<sequence length="592" mass="66987">MVREFSRSLRYHHRTKISWPTEHDDFVGEEYAEQLQVYYTDVLVAPVMDLFSQLRAPFIKEPLRLVAHHSKDGVSIISVTSVYPPIPDAPPVDVSTPSMVFVPLGSLPITNDELARSELLSRHLSDVWKRDPAAKVICSDLATLYVFWQDPAVANTVVVERVSVDLHSLLVAIRVVIASYTYDVLPRGSYLTFPQTTKIFDPPDVLGCLPDPSMPMPTDEQVIATHKRYSDFDLYTLKNIQSRALQFLRWKSHVLENVSEIKTVRSGDVLSATTNGFSRLNAAIRPYWPVDFDSIPTSTMQFLRDIRRKPPLDEHVRCLLSHSTRFQVRVLEELVSKHSMVYRCELVSTDDESELSGLARGIPSLCIKLIDDRLSLLDIPSEPEELDVHPDGSLWLYWRTAEDFARNEQAAYDQLSFAQGAVTPWFYGVHTFTLPDGRWPYGVLMEYISNGESIANAVPAMNATEHLTLIESARHAVRVLQHADVSQHDWHEKQVSVLRNPSGLPYTVLFDFAWASTSVEPEHHAESDHISMLRLLDKPLRSAGMTAKSLLHHYGEQEVWDCVVSSSLRGDHPGESLSLAAEDPYAWVYSDS</sequence>
<comment type="caution">
    <text evidence="1">The sequence shown here is derived from an EMBL/GenBank/DDBJ whole genome shotgun (WGS) entry which is preliminary data.</text>
</comment>
<keyword evidence="2" id="KW-1185">Reference proteome</keyword>
<evidence type="ECO:0000313" key="1">
    <source>
        <dbReference type="EMBL" id="KAL0065452.1"/>
    </source>
</evidence>
<gene>
    <name evidence="1" type="ORF">AAF712_007516</name>
</gene>
<dbReference type="EMBL" id="JBBXMP010000047">
    <property type="protein sequence ID" value="KAL0065452.1"/>
    <property type="molecule type" value="Genomic_DNA"/>
</dbReference>
<accession>A0ABR2ZWN1</accession>
<reference evidence="1 2" key="1">
    <citation type="submission" date="2024-05" db="EMBL/GenBank/DDBJ databases">
        <title>A draft genome resource for the thread blight pathogen Marasmius tenuissimus strain MS-2.</title>
        <authorList>
            <person name="Yulfo-Soto G.E."/>
            <person name="Baruah I.K."/>
            <person name="Amoako-Attah I."/>
            <person name="Bukari Y."/>
            <person name="Meinhardt L.W."/>
            <person name="Bailey B.A."/>
            <person name="Cohen S.P."/>
        </authorList>
    </citation>
    <scope>NUCLEOTIDE SEQUENCE [LARGE SCALE GENOMIC DNA]</scope>
    <source>
        <strain evidence="1 2">MS-2</strain>
    </source>
</reference>
<evidence type="ECO:0000313" key="2">
    <source>
        <dbReference type="Proteomes" id="UP001437256"/>
    </source>
</evidence>
<dbReference type="Proteomes" id="UP001437256">
    <property type="component" value="Unassembled WGS sequence"/>
</dbReference>
<protein>
    <recommendedName>
        <fullName evidence="3">Aminoglycoside phosphotransferase domain-containing protein</fullName>
    </recommendedName>
</protein>
<name>A0ABR2ZWN1_9AGAR</name>
<organism evidence="1 2">
    <name type="scientific">Marasmius tenuissimus</name>
    <dbReference type="NCBI Taxonomy" id="585030"/>
    <lineage>
        <taxon>Eukaryota</taxon>
        <taxon>Fungi</taxon>
        <taxon>Dikarya</taxon>
        <taxon>Basidiomycota</taxon>
        <taxon>Agaricomycotina</taxon>
        <taxon>Agaricomycetes</taxon>
        <taxon>Agaricomycetidae</taxon>
        <taxon>Agaricales</taxon>
        <taxon>Marasmiineae</taxon>
        <taxon>Marasmiaceae</taxon>
        <taxon>Marasmius</taxon>
    </lineage>
</organism>
<evidence type="ECO:0008006" key="3">
    <source>
        <dbReference type="Google" id="ProtNLM"/>
    </source>
</evidence>
<proteinExistence type="predicted"/>